<gene>
    <name evidence="2" type="ORF">FSB_LOCUS36103</name>
</gene>
<dbReference type="Pfam" id="PF13966">
    <property type="entry name" value="zf-RVT"/>
    <property type="match status" value="1"/>
</dbReference>
<protein>
    <recommendedName>
        <fullName evidence="1">Reverse transcriptase zinc-binding domain-containing protein</fullName>
    </recommendedName>
</protein>
<dbReference type="InterPro" id="IPR026960">
    <property type="entry name" value="RVT-Znf"/>
</dbReference>
<name>A0A2N9H957_FAGSY</name>
<evidence type="ECO:0000313" key="2">
    <source>
        <dbReference type="EMBL" id="SPD08221.1"/>
    </source>
</evidence>
<evidence type="ECO:0000259" key="1">
    <source>
        <dbReference type="Pfam" id="PF13966"/>
    </source>
</evidence>
<organism evidence="2">
    <name type="scientific">Fagus sylvatica</name>
    <name type="common">Beechnut</name>
    <dbReference type="NCBI Taxonomy" id="28930"/>
    <lineage>
        <taxon>Eukaryota</taxon>
        <taxon>Viridiplantae</taxon>
        <taxon>Streptophyta</taxon>
        <taxon>Embryophyta</taxon>
        <taxon>Tracheophyta</taxon>
        <taxon>Spermatophyta</taxon>
        <taxon>Magnoliopsida</taxon>
        <taxon>eudicotyledons</taxon>
        <taxon>Gunneridae</taxon>
        <taxon>Pentapetalae</taxon>
        <taxon>rosids</taxon>
        <taxon>fabids</taxon>
        <taxon>Fagales</taxon>
        <taxon>Fagaceae</taxon>
        <taxon>Fagus</taxon>
    </lineage>
</organism>
<dbReference type="PANTHER" id="PTHR33116:SF86">
    <property type="entry name" value="REVERSE TRANSCRIPTASE DOMAIN-CONTAINING PROTEIN"/>
    <property type="match status" value="1"/>
</dbReference>
<accession>A0A2N9H957</accession>
<sequence length="303" mass="35358">MMAKYWWGQQDSARKIHWVKWESMCREKSAGGLGFKQLHLFNRALLAKQGWRLLQAPHSLFGRLFKAKYFPSCSFLEASLGSNPSYLWRSILAGREVFKNGVDWQHQIGGPPRPIWRGSANGVYTVRLGYNSLETEAREMYSGESSTENSSRLMWRKFWKIRIPGKVKHFLWRAYHDCLPTNFSLHKRRIRDSPCCSLCHGEAETVPHILWQCPLAQNTWAVSKRVFSKMPNRVEHFSRHFSWILSALDKESILEWTVITWSIWKARNQFIFHKTQQRPELIRDQGLDLLKSFHSALGAPPGA</sequence>
<proteinExistence type="predicted"/>
<dbReference type="AlphaFoldDB" id="A0A2N9H957"/>
<feature type="domain" description="Reverse transcriptase zinc-binding" evidence="1">
    <location>
        <begin position="139"/>
        <end position="220"/>
    </location>
</feature>
<dbReference type="EMBL" id="OIVN01003016">
    <property type="protein sequence ID" value="SPD08221.1"/>
    <property type="molecule type" value="Genomic_DNA"/>
</dbReference>
<reference evidence="2" key="1">
    <citation type="submission" date="2018-02" db="EMBL/GenBank/DDBJ databases">
        <authorList>
            <person name="Cohen D.B."/>
            <person name="Kent A.D."/>
        </authorList>
    </citation>
    <scope>NUCLEOTIDE SEQUENCE</scope>
</reference>
<dbReference type="PANTHER" id="PTHR33116">
    <property type="entry name" value="REVERSE TRANSCRIPTASE ZINC-BINDING DOMAIN-CONTAINING PROTEIN-RELATED-RELATED"/>
    <property type="match status" value="1"/>
</dbReference>